<dbReference type="Gene3D" id="2.40.50.140">
    <property type="entry name" value="Nucleic acid-binding proteins"/>
    <property type="match status" value="1"/>
</dbReference>
<evidence type="ECO:0000259" key="6">
    <source>
        <dbReference type="Pfam" id="PF01957"/>
    </source>
</evidence>
<evidence type="ECO:0000256" key="4">
    <source>
        <dbReference type="ARBA" id="ARBA00023136"/>
    </source>
</evidence>
<dbReference type="SUPFAM" id="SSF141322">
    <property type="entry name" value="NfeD domain-like"/>
    <property type="match status" value="1"/>
</dbReference>
<dbReference type="EMBL" id="JBHSTQ010000001">
    <property type="protein sequence ID" value="MFC6384976.1"/>
    <property type="molecule type" value="Genomic_DNA"/>
</dbReference>
<reference evidence="8" key="1">
    <citation type="journal article" date="2019" name="Int. J. Syst. Evol. Microbiol.">
        <title>The Global Catalogue of Microorganisms (GCM) 10K type strain sequencing project: providing services to taxonomists for standard genome sequencing and annotation.</title>
        <authorList>
            <consortium name="The Broad Institute Genomics Platform"/>
            <consortium name="The Broad Institute Genome Sequencing Center for Infectious Disease"/>
            <person name="Wu L."/>
            <person name="Ma J."/>
        </authorList>
    </citation>
    <scope>NUCLEOTIDE SEQUENCE [LARGE SCALE GENOMIC DNA]</scope>
    <source>
        <strain evidence="8">CCUG 42001</strain>
    </source>
</reference>
<dbReference type="PANTHER" id="PTHR33507:SF3">
    <property type="entry name" value="INNER MEMBRANE PROTEIN YBBJ"/>
    <property type="match status" value="1"/>
</dbReference>
<dbReference type="Proteomes" id="UP001596267">
    <property type="component" value="Unassembled WGS sequence"/>
</dbReference>
<dbReference type="PANTHER" id="PTHR33507">
    <property type="entry name" value="INNER MEMBRANE PROTEIN YBBJ"/>
    <property type="match status" value="1"/>
</dbReference>
<dbReference type="InterPro" id="IPR012340">
    <property type="entry name" value="NA-bd_OB-fold"/>
</dbReference>
<evidence type="ECO:0000256" key="2">
    <source>
        <dbReference type="ARBA" id="ARBA00022692"/>
    </source>
</evidence>
<feature type="transmembrane region" description="Helical" evidence="5">
    <location>
        <begin position="53"/>
        <end position="70"/>
    </location>
</feature>
<evidence type="ECO:0000256" key="5">
    <source>
        <dbReference type="SAM" id="Phobius"/>
    </source>
</evidence>
<dbReference type="InterPro" id="IPR002810">
    <property type="entry name" value="NfeD-like_C"/>
</dbReference>
<accession>A0ABW1W8S2</accession>
<gene>
    <name evidence="7" type="ORF">ACFP7A_00040</name>
</gene>
<feature type="transmembrane region" description="Helical" evidence="5">
    <location>
        <begin position="6"/>
        <end position="23"/>
    </location>
</feature>
<keyword evidence="3 5" id="KW-1133">Transmembrane helix</keyword>
<feature type="transmembrane region" description="Helical" evidence="5">
    <location>
        <begin position="30"/>
        <end position="47"/>
    </location>
</feature>
<organism evidence="7 8">
    <name type="scientific">Sporolactobacillus kofuensis</name>
    <dbReference type="NCBI Taxonomy" id="269672"/>
    <lineage>
        <taxon>Bacteria</taxon>
        <taxon>Bacillati</taxon>
        <taxon>Bacillota</taxon>
        <taxon>Bacilli</taxon>
        <taxon>Bacillales</taxon>
        <taxon>Sporolactobacillaceae</taxon>
        <taxon>Sporolactobacillus</taxon>
    </lineage>
</organism>
<protein>
    <submittedName>
        <fullName evidence="7">NfeD family protein</fullName>
    </submittedName>
</protein>
<comment type="subcellular location">
    <subcellularLocation>
        <location evidence="1">Membrane</location>
        <topology evidence="1">Multi-pass membrane protein</topology>
    </subcellularLocation>
</comment>
<dbReference type="RefSeq" id="WP_253053947.1">
    <property type="nucleotide sequence ID" value="NZ_JAMXWN010000005.1"/>
</dbReference>
<evidence type="ECO:0000313" key="7">
    <source>
        <dbReference type="EMBL" id="MFC6384976.1"/>
    </source>
</evidence>
<dbReference type="Pfam" id="PF01957">
    <property type="entry name" value="NfeD"/>
    <property type="match status" value="1"/>
</dbReference>
<feature type="domain" description="NfeD-like C-terminal" evidence="6">
    <location>
        <begin position="152"/>
        <end position="206"/>
    </location>
</feature>
<evidence type="ECO:0000256" key="1">
    <source>
        <dbReference type="ARBA" id="ARBA00004141"/>
    </source>
</evidence>
<proteinExistence type="predicted"/>
<dbReference type="InterPro" id="IPR052165">
    <property type="entry name" value="Membrane_assoc_protease"/>
</dbReference>
<keyword evidence="2 5" id="KW-0812">Transmembrane</keyword>
<evidence type="ECO:0000256" key="3">
    <source>
        <dbReference type="ARBA" id="ARBA00022989"/>
    </source>
</evidence>
<keyword evidence="4 5" id="KW-0472">Membrane</keyword>
<name>A0ABW1W8S2_9BACL</name>
<keyword evidence="8" id="KW-1185">Reference proteome</keyword>
<feature type="transmembrane region" description="Helical" evidence="5">
    <location>
        <begin position="77"/>
        <end position="94"/>
    </location>
</feature>
<feature type="transmembrane region" description="Helical" evidence="5">
    <location>
        <begin position="100"/>
        <end position="119"/>
    </location>
</feature>
<comment type="caution">
    <text evidence="7">The sequence shown here is derived from an EMBL/GenBank/DDBJ whole genome shotgun (WGS) entry which is preliminary data.</text>
</comment>
<evidence type="ECO:0000313" key="8">
    <source>
        <dbReference type="Proteomes" id="UP001596267"/>
    </source>
</evidence>
<sequence>MELLSYPAGGFFVILLASCFLFAELLVKARGLLALTGSGLFIYYFLHFLTDQASPWIFFLLVGGLLLIIVDGKLFTTGIIGVFGFVLMILGCALPTPSLLYGMLVGIAFVIGSCFSLFFRKILPTRDYLDKLMLHDRLSDEKGYNSMNSDYHELIGKSGRTVTPFHPVGTVKIEGKNYSALTDGLYLEKDTHVKVISVDGTKIFVTQLNEEAE</sequence>